<proteinExistence type="predicted"/>
<dbReference type="Pfam" id="PF13460">
    <property type="entry name" value="NAD_binding_10"/>
    <property type="match status" value="1"/>
</dbReference>
<name>A0A1H4Z6T2_9PSEU</name>
<dbReference type="EMBL" id="FNSO01000004">
    <property type="protein sequence ID" value="SED25909.1"/>
    <property type="molecule type" value="Genomic_DNA"/>
</dbReference>
<dbReference type="STRING" id="208445.SAMN04489727_7124"/>
<evidence type="ECO:0000313" key="2">
    <source>
        <dbReference type="EMBL" id="SED25909.1"/>
    </source>
</evidence>
<evidence type="ECO:0000313" key="3">
    <source>
        <dbReference type="Proteomes" id="UP000199622"/>
    </source>
</evidence>
<organism evidence="2 3">
    <name type="scientific">Amycolatopsis tolypomycina</name>
    <dbReference type="NCBI Taxonomy" id="208445"/>
    <lineage>
        <taxon>Bacteria</taxon>
        <taxon>Bacillati</taxon>
        <taxon>Actinomycetota</taxon>
        <taxon>Actinomycetes</taxon>
        <taxon>Pseudonocardiales</taxon>
        <taxon>Pseudonocardiaceae</taxon>
        <taxon>Amycolatopsis</taxon>
    </lineage>
</organism>
<dbReference type="PANTHER" id="PTHR43162:SF1">
    <property type="entry name" value="PRESTALK A DIFFERENTIATION PROTEIN A"/>
    <property type="match status" value="1"/>
</dbReference>
<keyword evidence="3" id="KW-1185">Reference proteome</keyword>
<evidence type="ECO:0000259" key="1">
    <source>
        <dbReference type="Pfam" id="PF13460"/>
    </source>
</evidence>
<gene>
    <name evidence="2" type="ORF">SAMN04489727_7124</name>
</gene>
<dbReference type="InterPro" id="IPR016040">
    <property type="entry name" value="NAD(P)-bd_dom"/>
</dbReference>
<dbReference type="PANTHER" id="PTHR43162">
    <property type="match status" value="1"/>
</dbReference>
<dbReference type="Proteomes" id="UP000199622">
    <property type="component" value="Unassembled WGS sequence"/>
</dbReference>
<accession>A0A1H4Z6T2</accession>
<dbReference type="Gene3D" id="3.40.50.720">
    <property type="entry name" value="NAD(P)-binding Rossmann-like Domain"/>
    <property type="match status" value="1"/>
</dbReference>
<dbReference type="InterPro" id="IPR051604">
    <property type="entry name" value="Ergot_Alk_Oxidoreductase"/>
</dbReference>
<reference evidence="3" key="1">
    <citation type="submission" date="2016-10" db="EMBL/GenBank/DDBJ databases">
        <authorList>
            <person name="Varghese N."/>
            <person name="Submissions S."/>
        </authorList>
    </citation>
    <scope>NUCLEOTIDE SEQUENCE [LARGE SCALE GENOMIC DNA]</scope>
    <source>
        <strain evidence="3">DSM 44544</strain>
    </source>
</reference>
<dbReference type="AlphaFoldDB" id="A0A1H4Z6T2"/>
<dbReference type="SUPFAM" id="SSF51735">
    <property type="entry name" value="NAD(P)-binding Rossmann-fold domains"/>
    <property type="match status" value="1"/>
</dbReference>
<sequence>MVHNGHFVGLNPVQAKLPGETMTILVTGATGNVGRNVVDLLALAGAEVRATSRNPDALDVPAGVDVRRADLTEPETFAPALRGVEKLFLYTQPSGIEGVLDVAKAAGVRHVVLLSSLAAAGRDPDHWIARWHLGEEQAIERSGLAWTFVRPGAFAANSLQWAEFVKKGEPVPILYAHSYLSSIHERDIAEVSTTALLQDGHAGAKYHITGGESLTQAEQLALIGRAIGRELEFADLTGDAARADFRARIGGRFEELVEEGTVGRGDASSIIETRIRYYEEALDGPEEIDPTVEKVLGKPPRSFAEWAEDHKADFTD</sequence>
<dbReference type="InterPro" id="IPR036291">
    <property type="entry name" value="NAD(P)-bd_dom_sf"/>
</dbReference>
<protein>
    <submittedName>
        <fullName evidence="2">Uncharacterized conserved protein YbjT, contains NAD(P)-binding and DUF2867 domains</fullName>
    </submittedName>
</protein>
<feature type="domain" description="NAD(P)-binding" evidence="1">
    <location>
        <begin position="28"/>
        <end position="196"/>
    </location>
</feature>